<evidence type="ECO:0000256" key="9">
    <source>
        <dbReference type="ARBA" id="ARBA00023242"/>
    </source>
</evidence>
<dbReference type="PANTHER" id="PTHR45658">
    <property type="entry name" value="GATA TRANSCRIPTION FACTOR"/>
    <property type="match status" value="1"/>
</dbReference>
<evidence type="ECO:0000259" key="13">
    <source>
        <dbReference type="PROSITE" id="PS50114"/>
    </source>
</evidence>
<evidence type="ECO:0000256" key="8">
    <source>
        <dbReference type="ARBA" id="ARBA00023163"/>
    </source>
</evidence>
<evidence type="ECO:0000313" key="16">
    <source>
        <dbReference type="Proteomes" id="UP001154282"/>
    </source>
</evidence>
<keyword evidence="7" id="KW-0010">Activator</keyword>
<feature type="compositionally biased region" description="Polar residues" evidence="11">
    <location>
        <begin position="311"/>
        <end position="323"/>
    </location>
</feature>
<dbReference type="InterPro" id="IPR013088">
    <property type="entry name" value="Znf_NHR/GATA"/>
</dbReference>
<evidence type="ECO:0000256" key="11">
    <source>
        <dbReference type="SAM" id="MobiDB-lite"/>
    </source>
</evidence>
<keyword evidence="12" id="KW-0812">Transmembrane</keyword>
<evidence type="ECO:0000256" key="7">
    <source>
        <dbReference type="ARBA" id="ARBA00023159"/>
    </source>
</evidence>
<name>A0AAV0GYV9_9ROSI</name>
<evidence type="ECO:0000256" key="12">
    <source>
        <dbReference type="SAM" id="Phobius"/>
    </source>
</evidence>
<reference evidence="14" key="1">
    <citation type="submission" date="2022-08" db="EMBL/GenBank/DDBJ databases">
        <authorList>
            <person name="Gutierrez-Valencia J."/>
        </authorList>
    </citation>
    <scope>NUCLEOTIDE SEQUENCE</scope>
</reference>
<dbReference type="GO" id="GO:0030154">
    <property type="term" value="P:cell differentiation"/>
    <property type="evidence" value="ECO:0007669"/>
    <property type="project" value="TreeGrafter"/>
</dbReference>
<dbReference type="GO" id="GO:0043565">
    <property type="term" value="F:sequence-specific DNA binding"/>
    <property type="evidence" value="ECO:0007669"/>
    <property type="project" value="InterPro"/>
</dbReference>
<sequence length="415" mass="45381">MNFFLFPSIQSLPPSFSGTLPSLSLSPLFILLLCSFFGFLCFFCCCCCSIWCGLVFVGEISEMEFYCMEDRALKSSLRREVMASVKYPQNNQLQQDLGFEDFLCLNPSSAEDFSVDCFLDFSNGGFKDEEEPAERLEEEEEEEQDSVSVSNSSSASFSDSLLSSDLPVHAEDLAELEWVSQFVDDSSSSSEAAALFAAVSAEKPFEFKPTPAKTPVFTTLPPPPFLTSRVPARTRTKRARTAGASWFNGSSVISDSSSLTYSPTSSSSAASSAPYLNSLQIHPSISSLFPRSPGEPLRKKQKKRLPATAGESGSNPNPTQQQRRCSHCGIQKTPQWRSGPNGAKTLCNACGVRFKSGRLLPEYRPAGSPTFSSEVHSNSHRKVLEMRKKKEQVEESATATEPAAGSDLTRVVPGF</sequence>
<feature type="domain" description="GATA-type" evidence="13">
    <location>
        <begin position="319"/>
        <end position="355"/>
    </location>
</feature>
<evidence type="ECO:0000256" key="4">
    <source>
        <dbReference type="ARBA" id="ARBA00022833"/>
    </source>
</evidence>
<dbReference type="GO" id="GO:0006355">
    <property type="term" value="P:regulation of DNA-templated transcription"/>
    <property type="evidence" value="ECO:0007669"/>
    <property type="project" value="InterPro"/>
</dbReference>
<evidence type="ECO:0000256" key="5">
    <source>
        <dbReference type="ARBA" id="ARBA00023015"/>
    </source>
</evidence>
<keyword evidence="6" id="KW-0238">DNA-binding</keyword>
<feature type="compositionally biased region" description="Low complexity" evidence="11">
    <location>
        <begin position="146"/>
        <end position="156"/>
    </location>
</feature>
<keyword evidence="3 10" id="KW-0863">Zinc-finger</keyword>
<keyword evidence="12" id="KW-0472">Membrane</keyword>
<comment type="similarity">
    <text evidence="1">Belongs to the type IV zinc-finger family. Class A subfamily.</text>
</comment>
<evidence type="ECO:0000256" key="2">
    <source>
        <dbReference type="ARBA" id="ARBA00022723"/>
    </source>
</evidence>
<dbReference type="GO" id="GO:0008270">
    <property type="term" value="F:zinc ion binding"/>
    <property type="evidence" value="ECO:0007669"/>
    <property type="project" value="UniProtKB-KW"/>
</dbReference>
<proteinExistence type="inferred from homology"/>
<keyword evidence="12" id="KW-1133">Transmembrane helix</keyword>
<dbReference type="SUPFAM" id="SSF57716">
    <property type="entry name" value="Glucocorticoid receptor-like (DNA-binding domain)"/>
    <property type="match status" value="1"/>
</dbReference>
<dbReference type="GO" id="GO:0005634">
    <property type="term" value="C:nucleus"/>
    <property type="evidence" value="ECO:0007669"/>
    <property type="project" value="TreeGrafter"/>
</dbReference>
<dbReference type="PROSITE" id="PS00344">
    <property type="entry name" value="GATA_ZN_FINGER_1"/>
    <property type="match status" value="1"/>
</dbReference>
<feature type="compositionally biased region" description="Acidic residues" evidence="11">
    <location>
        <begin position="129"/>
        <end position="145"/>
    </location>
</feature>
<dbReference type="EMBL" id="CAMGYJ010000011">
    <property type="protein sequence ID" value="CAI0558056.1"/>
    <property type="molecule type" value="Genomic_DNA"/>
</dbReference>
<evidence type="ECO:0000256" key="6">
    <source>
        <dbReference type="ARBA" id="ARBA00023125"/>
    </source>
</evidence>
<dbReference type="FunFam" id="3.30.50.10:FF:000018">
    <property type="entry name" value="GATA transcription factor"/>
    <property type="match status" value="1"/>
</dbReference>
<evidence type="ECO:0000313" key="14">
    <source>
        <dbReference type="EMBL" id="CAI0378255.1"/>
    </source>
</evidence>
<dbReference type="PANTHER" id="PTHR45658:SF41">
    <property type="entry name" value="GATA TRANSCRIPTION FACTOR 3"/>
    <property type="match status" value="1"/>
</dbReference>
<keyword evidence="4" id="KW-0862">Zinc</keyword>
<dbReference type="Gene3D" id="3.30.50.10">
    <property type="entry name" value="Erythroid Transcription Factor GATA-1, subunit A"/>
    <property type="match status" value="1"/>
</dbReference>
<comment type="caution">
    <text evidence="14">The sequence shown here is derived from an EMBL/GenBank/DDBJ whole genome shotgun (WGS) entry which is preliminary data.</text>
</comment>
<dbReference type="PROSITE" id="PS50114">
    <property type="entry name" value="GATA_ZN_FINGER_2"/>
    <property type="match status" value="1"/>
</dbReference>
<evidence type="ECO:0000256" key="3">
    <source>
        <dbReference type="ARBA" id="ARBA00022771"/>
    </source>
</evidence>
<protein>
    <recommendedName>
        <fullName evidence="13">GATA-type domain-containing protein</fullName>
    </recommendedName>
</protein>
<dbReference type="InterPro" id="IPR000679">
    <property type="entry name" value="Znf_GATA"/>
</dbReference>
<feature type="region of interest" description="Disordered" evidence="11">
    <location>
        <begin position="365"/>
        <end position="415"/>
    </location>
</feature>
<feature type="region of interest" description="Disordered" evidence="11">
    <location>
        <begin position="129"/>
        <end position="156"/>
    </location>
</feature>
<feature type="region of interest" description="Disordered" evidence="11">
    <location>
        <begin position="286"/>
        <end position="340"/>
    </location>
</feature>
<evidence type="ECO:0000256" key="1">
    <source>
        <dbReference type="ARBA" id="ARBA00005694"/>
    </source>
</evidence>
<keyword evidence="9" id="KW-0539">Nucleus</keyword>
<dbReference type="Pfam" id="PF00320">
    <property type="entry name" value="GATA"/>
    <property type="match status" value="1"/>
</dbReference>
<evidence type="ECO:0000256" key="10">
    <source>
        <dbReference type="PROSITE-ProRule" id="PRU00094"/>
    </source>
</evidence>
<dbReference type="SMART" id="SM00401">
    <property type="entry name" value="ZnF_GATA"/>
    <property type="match status" value="1"/>
</dbReference>
<keyword evidence="5" id="KW-0805">Transcription regulation</keyword>
<dbReference type="Proteomes" id="UP001154282">
    <property type="component" value="Unassembled WGS sequence"/>
</dbReference>
<gene>
    <name evidence="14" type="ORF">LITE_LOCUS1793</name>
    <name evidence="15" type="ORF">LITE_LOCUS48595</name>
</gene>
<keyword evidence="2" id="KW-0479">Metal-binding</keyword>
<dbReference type="InterPro" id="IPR051140">
    <property type="entry name" value="GATA_TF"/>
</dbReference>
<dbReference type="AlphaFoldDB" id="A0AAV0GYV9"/>
<keyword evidence="8" id="KW-0804">Transcription</keyword>
<evidence type="ECO:0000313" key="15">
    <source>
        <dbReference type="EMBL" id="CAI0558056.1"/>
    </source>
</evidence>
<dbReference type="CDD" id="cd00202">
    <property type="entry name" value="ZnF_GATA"/>
    <property type="match status" value="1"/>
</dbReference>
<keyword evidence="16" id="KW-1185">Reference proteome</keyword>
<feature type="compositionally biased region" description="Basic and acidic residues" evidence="11">
    <location>
        <begin position="382"/>
        <end position="393"/>
    </location>
</feature>
<dbReference type="EMBL" id="CAMGYJ010000002">
    <property type="protein sequence ID" value="CAI0378255.1"/>
    <property type="molecule type" value="Genomic_DNA"/>
</dbReference>
<feature type="transmembrane region" description="Helical" evidence="12">
    <location>
        <begin position="27"/>
        <end position="57"/>
    </location>
</feature>
<organism evidence="14 16">
    <name type="scientific">Linum tenue</name>
    <dbReference type="NCBI Taxonomy" id="586396"/>
    <lineage>
        <taxon>Eukaryota</taxon>
        <taxon>Viridiplantae</taxon>
        <taxon>Streptophyta</taxon>
        <taxon>Embryophyta</taxon>
        <taxon>Tracheophyta</taxon>
        <taxon>Spermatophyta</taxon>
        <taxon>Magnoliopsida</taxon>
        <taxon>eudicotyledons</taxon>
        <taxon>Gunneridae</taxon>
        <taxon>Pentapetalae</taxon>
        <taxon>rosids</taxon>
        <taxon>fabids</taxon>
        <taxon>Malpighiales</taxon>
        <taxon>Linaceae</taxon>
        <taxon>Linum</taxon>
    </lineage>
</organism>
<accession>A0AAV0GYV9</accession>